<accession>A0ACC3CDA5</accession>
<sequence length="152" mass="16853">MVCRVLEQQELFMAAPQHRCQRATPPHGRAPPSLRPGRLRRREQRQEPPPGRQPLHPPSHIHQAGECRRRWAPVVARHRRRRCRIHVRNRTPIRARTPSAAPTDAGAAPQGLVAGVTSSPAASYAARAVTAPPPATPPLYPSAHRPSDRPPE</sequence>
<proteinExistence type="predicted"/>
<dbReference type="Proteomes" id="UP000798662">
    <property type="component" value="Chromosome 3"/>
</dbReference>
<reference evidence="1" key="1">
    <citation type="submission" date="2019-11" db="EMBL/GenBank/DDBJ databases">
        <title>Nori genome reveals adaptations in red seaweeds to the harsh intertidal environment.</title>
        <authorList>
            <person name="Wang D."/>
            <person name="Mao Y."/>
        </authorList>
    </citation>
    <scope>NUCLEOTIDE SEQUENCE</scope>
    <source>
        <tissue evidence="1">Gametophyte</tissue>
    </source>
</reference>
<organism evidence="1 2">
    <name type="scientific">Pyropia yezoensis</name>
    <name type="common">Susabi-nori</name>
    <name type="synonym">Porphyra yezoensis</name>
    <dbReference type="NCBI Taxonomy" id="2788"/>
    <lineage>
        <taxon>Eukaryota</taxon>
        <taxon>Rhodophyta</taxon>
        <taxon>Bangiophyceae</taxon>
        <taxon>Bangiales</taxon>
        <taxon>Bangiaceae</taxon>
        <taxon>Pyropia</taxon>
    </lineage>
</organism>
<protein>
    <submittedName>
        <fullName evidence="1">Uncharacterized protein</fullName>
    </submittedName>
</protein>
<evidence type="ECO:0000313" key="2">
    <source>
        <dbReference type="Proteomes" id="UP000798662"/>
    </source>
</evidence>
<keyword evidence="2" id="KW-1185">Reference proteome</keyword>
<dbReference type="EMBL" id="CM020620">
    <property type="protein sequence ID" value="KAK1868154.1"/>
    <property type="molecule type" value="Genomic_DNA"/>
</dbReference>
<name>A0ACC3CDA5_PYRYE</name>
<gene>
    <name evidence="1" type="ORF">I4F81_010648</name>
</gene>
<comment type="caution">
    <text evidence="1">The sequence shown here is derived from an EMBL/GenBank/DDBJ whole genome shotgun (WGS) entry which is preliminary data.</text>
</comment>
<evidence type="ECO:0000313" key="1">
    <source>
        <dbReference type="EMBL" id="KAK1868154.1"/>
    </source>
</evidence>